<feature type="non-terminal residue" evidence="5">
    <location>
        <position position="162"/>
    </location>
</feature>
<sequence length="162" mass="18635">MIMSTFDYLEKLYLSAVNNKELLKSALKKLDVPVLSVDVQERILDVTVRNEVCKKYPPPVSFQKSFLRVLFDMVEASGSDLSDALMTAYSSLFWMPAKKDISYCSYLINHKHIITLQESSCFVENSTTGLQTWEVGLLLYSELFFFLNAILFLFILPFHPKL</sequence>
<keyword evidence="2" id="KW-0808">Transferase</keyword>
<evidence type="ECO:0000259" key="4">
    <source>
        <dbReference type="Pfam" id="PF14904"/>
    </source>
</evidence>
<keyword evidence="6" id="KW-1185">Reference proteome</keyword>
<comment type="similarity">
    <text evidence="1">Belongs to the class I-like SAM-binding methyltransferase superfamily. EEF2KMT family.</text>
</comment>
<gene>
    <name evidence="5" type="ORF">X975_20545</name>
</gene>
<name>A0A087UFG7_STEMI</name>
<dbReference type="AlphaFoldDB" id="A0A087UFG7"/>
<feature type="domain" description="FAM86 N-terminal" evidence="4">
    <location>
        <begin position="36"/>
        <end position="90"/>
    </location>
</feature>
<evidence type="ECO:0000256" key="1">
    <source>
        <dbReference type="ARBA" id="ARBA00005511"/>
    </source>
</evidence>
<dbReference type="Proteomes" id="UP000054359">
    <property type="component" value="Unassembled WGS sequence"/>
</dbReference>
<evidence type="ECO:0000256" key="2">
    <source>
        <dbReference type="ARBA" id="ARBA00022679"/>
    </source>
</evidence>
<organism evidence="5 6">
    <name type="scientific">Stegodyphus mimosarum</name>
    <name type="common">African social velvet spider</name>
    <dbReference type="NCBI Taxonomy" id="407821"/>
    <lineage>
        <taxon>Eukaryota</taxon>
        <taxon>Metazoa</taxon>
        <taxon>Ecdysozoa</taxon>
        <taxon>Arthropoda</taxon>
        <taxon>Chelicerata</taxon>
        <taxon>Arachnida</taxon>
        <taxon>Araneae</taxon>
        <taxon>Araneomorphae</taxon>
        <taxon>Entelegynae</taxon>
        <taxon>Eresoidea</taxon>
        <taxon>Eresidae</taxon>
        <taxon>Stegodyphus</taxon>
    </lineage>
</organism>
<evidence type="ECO:0000313" key="6">
    <source>
        <dbReference type="Proteomes" id="UP000054359"/>
    </source>
</evidence>
<evidence type="ECO:0000256" key="3">
    <source>
        <dbReference type="SAM" id="Phobius"/>
    </source>
</evidence>
<dbReference type="EMBL" id="KK119588">
    <property type="protein sequence ID" value="KFM76106.1"/>
    <property type="molecule type" value="Genomic_DNA"/>
</dbReference>
<dbReference type="Pfam" id="PF14904">
    <property type="entry name" value="FAM86"/>
    <property type="match status" value="1"/>
</dbReference>
<feature type="transmembrane region" description="Helical" evidence="3">
    <location>
        <begin position="137"/>
        <end position="158"/>
    </location>
</feature>
<keyword evidence="3" id="KW-0472">Membrane</keyword>
<protein>
    <recommendedName>
        <fullName evidence="4">FAM86 N-terminal domain-containing protein</fullName>
    </recommendedName>
</protein>
<dbReference type="GO" id="GO:0016740">
    <property type="term" value="F:transferase activity"/>
    <property type="evidence" value="ECO:0007669"/>
    <property type="project" value="UniProtKB-KW"/>
</dbReference>
<dbReference type="OrthoDB" id="194386at2759"/>
<keyword evidence="3" id="KW-0812">Transmembrane</keyword>
<proteinExistence type="inferred from homology"/>
<keyword evidence="3" id="KW-1133">Transmembrane helix</keyword>
<evidence type="ECO:0000313" key="5">
    <source>
        <dbReference type="EMBL" id="KFM76106.1"/>
    </source>
</evidence>
<dbReference type="OMA" id="FDMVEAS"/>
<dbReference type="InterPro" id="IPR029426">
    <property type="entry name" value="FAM86_N"/>
</dbReference>
<reference evidence="5 6" key="1">
    <citation type="submission" date="2013-11" db="EMBL/GenBank/DDBJ databases">
        <title>Genome sequencing of Stegodyphus mimosarum.</title>
        <authorList>
            <person name="Bechsgaard J."/>
        </authorList>
    </citation>
    <scope>NUCLEOTIDE SEQUENCE [LARGE SCALE GENOMIC DNA]</scope>
</reference>
<dbReference type="STRING" id="407821.A0A087UFG7"/>
<accession>A0A087UFG7</accession>